<dbReference type="InterPro" id="IPR007963">
    <property type="entry name" value="Peptidase_M61_catalytic"/>
</dbReference>
<protein>
    <submittedName>
        <fullName evidence="3">Metalloprotease with PDZ domain</fullName>
    </submittedName>
</protein>
<dbReference type="GO" id="GO:0008237">
    <property type="term" value="F:metallopeptidase activity"/>
    <property type="evidence" value="ECO:0007669"/>
    <property type="project" value="UniProtKB-KW"/>
</dbReference>
<evidence type="ECO:0000313" key="4">
    <source>
        <dbReference type="Proteomes" id="UP000788153"/>
    </source>
</evidence>
<gene>
    <name evidence="3" type="ORF">FHT01_001260</name>
</gene>
<feature type="signal peptide" evidence="1">
    <location>
        <begin position="1"/>
        <end position="18"/>
    </location>
</feature>
<dbReference type="SUPFAM" id="SSF50156">
    <property type="entry name" value="PDZ domain-like"/>
    <property type="match status" value="1"/>
</dbReference>
<dbReference type="SMART" id="SM00228">
    <property type="entry name" value="PDZ"/>
    <property type="match status" value="1"/>
</dbReference>
<evidence type="ECO:0000259" key="2">
    <source>
        <dbReference type="SMART" id="SM00228"/>
    </source>
</evidence>
<dbReference type="SUPFAM" id="SSF55486">
    <property type="entry name" value="Metalloproteases ('zincins'), catalytic domain"/>
    <property type="match status" value="1"/>
</dbReference>
<dbReference type="Pfam" id="PF05299">
    <property type="entry name" value="Peptidase_M61"/>
    <property type="match status" value="1"/>
</dbReference>
<dbReference type="PIRSF" id="PIRSF016493">
    <property type="entry name" value="Glycyl_aminpptds"/>
    <property type="match status" value="1"/>
</dbReference>
<evidence type="ECO:0000313" key="3">
    <source>
        <dbReference type="EMBL" id="NIJ23718.1"/>
    </source>
</evidence>
<sequence>MRMVLGLAGLVLANAAWAQEAGAQQAGAPVEYELSFDNAVHHEARISVTYRDLAAGPVRLQMSRSSPGRYAVHEFAKNVYSVEAKDGRGRTLPLTRTDPYGWSVAGHDGTVTVSYTLFGDRADGTYSQIDTSHAHLNMPATLMWATGYDDRAVRVRFKPLKPDWKIATQLKAEGNNRFYAPNLQYLMDSPTELSSHMVREWPVDDSGTNRMIRLAVHHAGTEAEVDRFAGMAKKIVAEQIKVFGDVPDYDFGTYTFLADYLPWVSGDGMEHRNSTVISNNRGFAEADFGQINTLAHEYFHSWNVERIRPAELEPFDFTKANPTPSLWLAEGFTNYYGPLTTKRAGVMSLDQWLAGTSGALNYVLNTPGRRYGSPQEMSLRAPFVDAAESIDPATGNIFTSYYVYGQVIGMALDLQLRQRYPGVTLDDYMRALWRVHGVTERPYAPSDLRDRLAEVTKDRAFADQFFASTIEGNSLPDYAPLLAQAGLIVRVADPAAGWLGPVAVEEGAGGVMLASQAAPGTPIYAAGLDEGDRIISVGGTPIASQADWATATSAAKPGDRIEIVAMQRGAEKRARVTVAANPRLEVVRDPQATAAMLAFRQAWLGADVAAEAGAED</sequence>
<feature type="domain" description="PDZ" evidence="2">
    <location>
        <begin position="485"/>
        <end position="569"/>
    </location>
</feature>
<evidence type="ECO:0000256" key="1">
    <source>
        <dbReference type="SAM" id="SignalP"/>
    </source>
</evidence>
<keyword evidence="3" id="KW-0378">Hydrolase</keyword>
<dbReference type="Pfam" id="PF13180">
    <property type="entry name" value="PDZ_2"/>
    <property type="match status" value="1"/>
</dbReference>
<dbReference type="InterPro" id="IPR027268">
    <property type="entry name" value="Peptidase_M4/M1_CTD_sf"/>
</dbReference>
<reference evidence="3 4" key="1">
    <citation type="submission" date="2020-03" db="EMBL/GenBank/DDBJ databases">
        <title>Genomic Encyclopedia of Type Strains, Phase IV (KMG-IV): sequencing the most valuable type-strain genomes for metagenomic binning, comparative biology and taxonomic classification.</title>
        <authorList>
            <person name="Goeker M."/>
        </authorList>
    </citation>
    <scope>NUCLEOTIDE SEQUENCE [LARGE SCALE GENOMIC DNA]</scope>
    <source>
        <strain evidence="3 4">DSM 22753</strain>
    </source>
</reference>
<dbReference type="Gene3D" id="2.60.40.3650">
    <property type="match status" value="1"/>
</dbReference>
<dbReference type="EMBL" id="JAASQP010000001">
    <property type="protein sequence ID" value="NIJ23718.1"/>
    <property type="molecule type" value="Genomic_DNA"/>
</dbReference>
<keyword evidence="4" id="KW-1185">Reference proteome</keyword>
<keyword evidence="1" id="KW-0732">Signal</keyword>
<comment type="caution">
    <text evidence="3">The sequence shown here is derived from an EMBL/GenBank/DDBJ whole genome shotgun (WGS) entry which is preliminary data.</text>
</comment>
<dbReference type="Pfam" id="PF17899">
    <property type="entry name" value="Peptidase_M61_N"/>
    <property type="match status" value="1"/>
</dbReference>
<accession>A0ABX0U4M9</accession>
<name>A0ABX0U4M9_9SPHN</name>
<dbReference type="InterPro" id="IPR001478">
    <property type="entry name" value="PDZ"/>
</dbReference>
<keyword evidence="3" id="KW-0645">Protease</keyword>
<dbReference type="InterPro" id="IPR036034">
    <property type="entry name" value="PDZ_sf"/>
</dbReference>
<dbReference type="InterPro" id="IPR040756">
    <property type="entry name" value="Peptidase_M61_N"/>
</dbReference>
<dbReference type="Gene3D" id="2.30.42.10">
    <property type="match status" value="1"/>
</dbReference>
<dbReference type="Proteomes" id="UP000788153">
    <property type="component" value="Unassembled WGS sequence"/>
</dbReference>
<dbReference type="Gene3D" id="1.10.390.10">
    <property type="entry name" value="Neutral Protease Domain 2"/>
    <property type="match status" value="1"/>
</dbReference>
<feature type="chain" id="PRO_5047425618" evidence="1">
    <location>
        <begin position="19"/>
        <end position="616"/>
    </location>
</feature>
<dbReference type="InterPro" id="IPR024191">
    <property type="entry name" value="Peptidase_M61"/>
</dbReference>
<proteinExistence type="predicted"/>
<organism evidence="3 4">
    <name type="scientific">Sphingomonas japonica</name>
    <dbReference type="NCBI Taxonomy" id="511662"/>
    <lineage>
        <taxon>Bacteria</taxon>
        <taxon>Pseudomonadati</taxon>
        <taxon>Pseudomonadota</taxon>
        <taxon>Alphaproteobacteria</taxon>
        <taxon>Sphingomonadales</taxon>
        <taxon>Sphingomonadaceae</taxon>
        <taxon>Sphingomonas</taxon>
    </lineage>
</organism>
<dbReference type="RefSeq" id="WP_140231338.1">
    <property type="nucleotide sequence ID" value="NZ_JAASQP010000001.1"/>
</dbReference>
<keyword evidence="3" id="KW-0482">Metalloprotease</keyword>